<accession>A0AA96V6R2</accession>
<dbReference type="GeneID" id="89227733"/>
<name>A0AA96V6R2_9EURY</name>
<feature type="region of interest" description="Disordered" evidence="1">
    <location>
        <begin position="59"/>
        <end position="84"/>
    </location>
</feature>
<dbReference type="EMBL" id="CP131061">
    <property type="protein sequence ID" value="WNY26565.1"/>
    <property type="molecule type" value="Genomic_DNA"/>
</dbReference>
<gene>
    <name evidence="3" type="ORF">MsAm2_03320</name>
</gene>
<keyword evidence="2" id="KW-0472">Membrane</keyword>
<keyword evidence="2" id="KW-1133">Transmembrane helix</keyword>
<feature type="transmembrane region" description="Helical" evidence="2">
    <location>
        <begin position="20"/>
        <end position="39"/>
    </location>
</feature>
<keyword evidence="2" id="KW-0812">Transmembrane</keyword>
<protein>
    <recommendedName>
        <fullName evidence="5">GLUG domain-containing protein</fullName>
    </recommendedName>
</protein>
<evidence type="ECO:0000256" key="1">
    <source>
        <dbReference type="SAM" id="MobiDB-lite"/>
    </source>
</evidence>
<evidence type="ECO:0000313" key="4">
    <source>
        <dbReference type="Proteomes" id="UP001304970"/>
    </source>
</evidence>
<feature type="compositionally biased region" description="Low complexity" evidence="1">
    <location>
        <begin position="62"/>
        <end position="71"/>
    </location>
</feature>
<evidence type="ECO:0008006" key="5">
    <source>
        <dbReference type="Google" id="ProtNLM"/>
    </source>
</evidence>
<reference evidence="3 4" key="1">
    <citation type="submission" date="2023-07" db="EMBL/GenBank/DDBJ databases">
        <title>Closed genome sequence of Methanosarcinaceae archaeon Am2.</title>
        <authorList>
            <person name="Poehlein A."/>
            <person name="Protasov E."/>
            <person name="Platt K."/>
            <person name="Reeh H."/>
            <person name="Daniel R."/>
            <person name="Brune A."/>
        </authorList>
    </citation>
    <scope>NUCLEOTIDE SEQUENCE [LARGE SCALE GENOMIC DNA]</scope>
    <source>
        <strain evidence="3 4">Am2</strain>
    </source>
</reference>
<sequence length="1078" mass="113875">MDSKVQSQKTKDQKTKNRILALIIILLLLLLLFMLYSGFGGNKEIRCVCDTSSNRSSGFEYTVSPPSSSTPSTPPSVPVLPGGDGERSIPEIASLELYDYNYDNDNTLRVILTMDDPKKTFSTVFAQYNQLNSDFTGRMSADFTDFDAANGKYLVSIHPNDSHPNDPLNNIKDFNNFNFKIYIDIQEGVSRGAHYPFESGTGASNNPFVLQNIVQLDALRYYTGESGNNASGRYFILSQTMTLPNDWNMGTNGGATPHNRGLSPIDPEKGWVSIGVAKQKGDATLSFDHENSRLFQGNLDGQNHTLLNFHSTPSNNNTISSNNGGLFGGTNGSTIQNLVLDNMTIDGTDLNNMSYIGTLAGYSLETNFTNILVKNSTVKGGTFVGGLVGKAEPIDSAAENIQIQAEIIGNKSDIGGIVGYSKNLSIKQSNFTGNVSGKDTGFEVGGLAGSFHNATIESSHAVGNITAVGVSTGGLTGKASDSVHINNSTFTGNVSSNTHSIGGISGTFINQSTIFNSHAIPGKKSVTDESINGKYFKELNGSFDGTMDGRVIGKIDGEFNGSYDGKFNGTVNGKMNGKFNGTVNGIPKNEFINQDFSNALVDGTWTGKINGTMNAVLEGNINTTDSGEKMKGHIDIHANGLLNGFFTGNKSDGLVNSSAERVGGLVGNGSKIEIEKSSSMMDVKGNGIGGLVGTLEGNITDSNYRGMITSTAGAGGIANSISNGNIKNSNSYVVIVVNQNGGIFAGSVTNSIIENSTARGEISGGMRLGGFAGTSNNSTIKDSKAWAEVNGTNRNTSGGVGELNNSTVDNFYFEGTIDGLYNIGGIAGVMTNSTIEKSYSAGDVSGTSYSVGGLAGMITNSTIEKSYSAGDVAGKNCTGGIVGNMTLNASSDTKNEILNCYSTGKVSGTNYTGGIVGYAYANSTTYTEVYNNISKCYATGDINGTINYIGGIAGQVNENGSIQNCVALNSIVKVDTGFDKNVSRIYGNVQGNGNSFSGNYAYENMVRTGGLSLNAIVNEKDGENISKDTAKSMAFYNTKLQWSFGLDPTWKMGDITYPLPVLTWQDETAYPTNPPAWL</sequence>
<proteinExistence type="predicted"/>
<dbReference type="AlphaFoldDB" id="A0AA96V6R2"/>
<dbReference type="RefSeq" id="WP_338098087.1">
    <property type="nucleotide sequence ID" value="NZ_CP131061.1"/>
</dbReference>
<evidence type="ECO:0000256" key="2">
    <source>
        <dbReference type="SAM" id="Phobius"/>
    </source>
</evidence>
<dbReference type="Gene3D" id="2.160.20.110">
    <property type="match status" value="3"/>
</dbReference>
<dbReference type="Proteomes" id="UP001304970">
    <property type="component" value="Chromosome"/>
</dbReference>
<organism evidence="3 4">
    <name type="scientific">Methanolapillus ohkumae</name>
    <dbReference type="NCBI Taxonomy" id="3028298"/>
    <lineage>
        <taxon>Archaea</taxon>
        <taxon>Methanobacteriati</taxon>
        <taxon>Methanobacteriota</taxon>
        <taxon>Stenosarchaea group</taxon>
        <taxon>Methanomicrobia</taxon>
        <taxon>Methanosarcinales</taxon>
        <taxon>Methanosarcinaceae</taxon>
        <taxon>Methanolapillus</taxon>
    </lineage>
</organism>
<evidence type="ECO:0000313" key="3">
    <source>
        <dbReference type="EMBL" id="WNY26565.1"/>
    </source>
</evidence>
<keyword evidence="4" id="KW-1185">Reference proteome</keyword>